<organism evidence="1 2">
    <name type="scientific">Plasmopara halstedii</name>
    <name type="common">Downy mildew of sunflower</name>
    <dbReference type="NCBI Taxonomy" id="4781"/>
    <lineage>
        <taxon>Eukaryota</taxon>
        <taxon>Sar</taxon>
        <taxon>Stramenopiles</taxon>
        <taxon>Oomycota</taxon>
        <taxon>Peronosporomycetes</taxon>
        <taxon>Peronosporales</taxon>
        <taxon>Peronosporaceae</taxon>
        <taxon>Plasmopara</taxon>
    </lineage>
</organism>
<dbReference type="Proteomes" id="UP000054928">
    <property type="component" value="Unassembled WGS sequence"/>
</dbReference>
<dbReference type="GeneID" id="36409032"/>
<sequence>MTGINLVSLLIIYASNGNIQQSRFRRLIGNFSLLGLYKVTSSISLHSKNCGVLKKYGMKWSKSIDYDRIMTAIKKLLIDAS</sequence>
<dbReference type="RefSeq" id="XP_024580050.1">
    <property type="nucleotide sequence ID" value="XM_024729699.1"/>
</dbReference>
<accession>A0A0P1AQ84</accession>
<keyword evidence="2" id="KW-1185">Reference proteome</keyword>
<dbReference type="AlphaFoldDB" id="A0A0P1AQ84"/>
<reference evidence="2" key="1">
    <citation type="submission" date="2014-09" db="EMBL/GenBank/DDBJ databases">
        <authorList>
            <person name="Sharma Rahul"/>
            <person name="Thines Marco"/>
        </authorList>
    </citation>
    <scope>NUCLEOTIDE SEQUENCE [LARGE SCALE GENOMIC DNA]</scope>
</reference>
<evidence type="ECO:0000313" key="2">
    <source>
        <dbReference type="Proteomes" id="UP000054928"/>
    </source>
</evidence>
<evidence type="ECO:0000313" key="1">
    <source>
        <dbReference type="EMBL" id="CEG43681.1"/>
    </source>
</evidence>
<proteinExistence type="predicted"/>
<protein>
    <submittedName>
        <fullName evidence="1">Uncharacterized protein</fullName>
    </submittedName>
</protein>
<dbReference type="EMBL" id="CCYD01000810">
    <property type="protein sequence ID" value="CEG43681.1"/>
    <property type="molecule type" value="Genomic_DNA"/>
</dbReference>
<name>A0A0P1AQ84_PLAHL</name>